<dbReference type="PANTHER" id="PTHR30160:SF7">
    <property type="entry name" value="ADP-HEPTOSE--LPS HEPTOSYLTRANSFERASE 2"/>
    <property type="match status" value="1"/>
</dbReference>
<comment type="catalytic activity">
    <reaction evidence="5">
        <text>an L-alpha-D-Hep-(1-&gt;5)-[alpha-Kdo-(2-&gt;4)]-alpha-Kdo-(2-&gt;6)-lipid A + ADP-L-glycero-beta-D-manno-heptose = an L-alpha-D-Hep-(1-&gt;3)-L-alpha-D-Hep-(1-&gt;5)-[alpha-Kdo-(2-&gt;4)]-alpha-Kdo-(2-&gt;6)-lipid A + ADP + H(+)</text>
        <dbReference type="Rhea" id="RHEA:74071"/>
        <dbReference type="ChEBI" id="CHEBI:15378"/>
        <dbReference type="ChEBI" id="CHEBI:61506"/>
        <dbReference type="ChEBI" id="CHEBI:193068"/>
        <dbReference type="ChEBI" id="CHEBI:193069"/>
        <dbReference type="ChEBI" id="CHEBI:456216"/>
        <dbReference type="EC" id="2.4.99.24"/>
    </reaction>
</comment>
<evidence type="ECO:0000256" key="5">
    <source>
        <dbReference type="ARBA" id="ARBA00047503"/>
    </source>
</evidence>
<gene>
    <name evidence="6" type="ORF">BTA35_0208870</name>
</gene>
<comment type="caution">
    <text evidence="6">The sequence shown here is derived from an EMBL/GenBank/DDBJ whole genome shotgun (WGS) entry which is preliminary data.</text>
</comment>
<evidence type="ECO:0000256" key="1">
    <source>
        <dbReference type="ARBA" id="ARBA00022676"/>
    </source>
</evidence>
<dbReference type="STRING" id="966.BTA35_0208870"/>
<dbReference type="RefSeq" id="WP_078319457.1">
    <property type="nucleotide sequence ID" value="NZ_FXTS01000003.1"/>
</dbReference>
<dbReference type="Pfam" id="PF01075">
    <property type="entry name" value="Glyco_transf_9"/>
    <property type="match status" value="1"/>
</dbReference>
<dbReference type="GO" id="GO:0009244">
    <property type="term" value="P:lipopolysaccharide core region biosynthetic process"/>
    <property type="evidence" value="ECO:0007669"/>
    <property type="project" value="TreeGrafter"/>
</dbReference>
<evidence type="ECO:0000256" key="4">
    <source>
        <dbReference type="ARBA" id="ARBA00044042"/>
    </source>
</evidence>
<organism evidence="6 7">
    <name type="scientific">Oceanospirillum linum</name>
    <dbReference type="NCBI Taxonomy" id="966"/>
    <lineage>
        <taxon>Bacteria</taxon>
        <taxon>Pseudomonadati</taxon>
        <taxon>Pseudomonadota</taxon>
        <taxon>Gammaproteobacteria</taxon>
        <taxon>Oceanospirillales</taxon>
        <taxon>Oceanospirillaceae</taxon>
        <taxon>Oceanospirillum</taxon>
    </lineage>
</organism>
<name>A0A1T1HB73_OCELI</name>
<dbReference type="AlphaFoldDB" id="A0A1T1HB73"/>
<proteinExistence type="inferred from homology"/>
<reference evidence="6" key="1">
    <citation type="submission" date="2017-02" db="EMBL/GenBank/DDBJ databases">
        <title>Draft Genome Sequence of the Salt Water Bacterium Oceanospirillum linum ATCC 11336.</title>
        <authorList>
            <person name="Trachtenberg A.M."/>
            <person name="Carney J.G."/>
            <person name="Linnane J.D."/>
            <person name="Rheaume B.A."/>
            <person name="Pitts N.L."/>
            <person name="Mykles D.L."/>
            <person name="Maclea K.S."/>
        </authorList>
    </citation>
    <scope>NUCLEOTIDE SEQUENCE [LARGE SCALE GENOMIC DNA]</scope>
    <source>
        <strain evidence="6">ATCC 11336</strain>
    </source>
</reference>
<evidence type="ECO:0000256" key="3">
    <source>
        <dbReference type="ARBA" id="ARBA00043995"/>
    </source>
</evidence>
<dbReference type="GO" id="GO:0008713">
    <property type="term" value="F:ADP-heptose-lipopolysaccharide heptosyltransferase activity"/>
    <property type="evidence" value="ECO:0007669"/>
    <property type="project" value="UniProtKB-EC"/>
</dbReference>
<dbReference type="InterPro" id="IPR051199">
    <property type="entry name" value="LPS_LOS_Heptosyltrfase"/>
</dbReference>
<keyword evidence="2" id="KW-0808">Transferase</keyword>
<dbReference type="InterPro" id="IPR011910">
    <property type="entry name" value="RfaF"/>
</dbReference>
<dbReference type="Gene3D" id="3.40.50.2000">
    <property type="entry name" value="Glycogen Phosphorylase B"/>
    <property type="match status" value="2"/>
</dbReference>
<dbReference type="InterPro" id="IPR002201">
    <property type="entry name" value="Glyco_trans_9"/>
</dbReference>
<evidence type="ECO:0000313" key="7">
    <source>
        <dbReference type="Proteomes" id="UP000190064"/>
    </source>
</evidence>
<dbReference type="EMBL" id="MTSD02000003">
    <property type="protein sequence ID" value="OOV87104.1"/>
    <property type="molecule type" value="Genomic_DNA"/>
</dbReference>
<sequence>MKILLIADETPDALLDVQCVIQRLIRKHRECRISLMAPAHLHSLARRLVGLDDLLTLPDTKAAGKLFWIAGRQLEEWQKAFEPFDQALVFTSRWKPSLVPWMAGIDRRSGTLGRFRFMLINDARWMPVGKFPTRRSRYLALADDHGEMSDEPLEPELFSDRDNAWALSKEHHLDPERPAMVFCPGGDLRSGQRWPIERWTKLAEQLIDQGWQVWLIAPRTERAFCEQICAGLDHERQMDVSNLSGRLAWDDKLDLLAQSRAVLAQETLYSQLCRALNHPLVMLRGSGELDVVIPEDHDLQGNQSTPQRAQVKTVSSDRTCQPCHDLVCRQHKNKATDPCIHDLSVERVRSALLSMVPMQAVD</sequence>
<dbReference type="NCBIfam" id="TIGR02195">
    <property type="entry name" value="heptsyl_trn_II"/>
    <property type="match status" value="1"/>
</dbReference>
<keyword evidence="1" id="KW-0328">Glycosyltransferase</keyword>
<accession>A0A1T1HB73</accession>
<dbReference type="GO" id="GO:0005829">
    <property type="term" value="C:cytosol"/>
    <property type="evidence" value="ECO:0007669"/>
    <property type="project" value="TreeGrafter"/>
</dbReference>
<evidence type="ECO:0000313" key="6">
    <source>
        <dbReference type="EMBL" id="OOV87104.1"/>
    </source>
</evidence>
<dbReference type="Proteomes" id="UP000190064">
    <property type="component" value="Unassembled WGS sequence"/>
</dbReference>
<evidence type="ECO:0000256" key="2">
    <source>
        <dbReference type="ARBA" id="ARBA00022679"/>
    </source>
</evidence>
<dbReference type="EC" id="2.4.99.24" evidence="4"/>
<keyword evidence="7" id="KW-1185">Reference proteome</keyword>
<dbReference type="SUPFAM" id="SSF53756">
    <property type="entry name" value="UDP-Glycosyltransferase/glycogen phosphorylase"/>
    <property type="match status" value="1"/>
</dbReference>
<dbReference type="PANTHER" id="PTHR30160">
    <property type="entry name" value="TETRAACYLDISACCHARIDE 4'-KINASE-RELATED"/>
    <property type="match status" value="1"/>
</dbReference>
<protein>
    <recommendedName>
        <fullName evidence="4">lipopolysaccharide heptosyltransferase II</fullName>
        <ecNumber evidence="4">2.4.99.24</ecNumber>
    </recommendedName>
</protein>
<comment type="similarity">
    <text evidence="3">Belongs to the glycosyltransferase 9 family.</text>
</comment>